<accession>A0A6G4A9F1</accession>
<evidence type="ECO:0000313" key="2">
    <source>
        <dbReference type="EMBL" id="NEW69127.1"/>
    </source>
</evidence>
<protein>
    <submittedName>
        <fullName evidence="2">DUF305 domain-containing protein</fullName>
    </submittedName>
</protein>
<sequence>MLVLGACGDNDTADVAHSVTSASAPTAAATGKHNQADVTFAQQMITHHLQAIAMADMAERRASSQDVKALAAKIKKEQRPEIKTMSRWLKSWGERVPRGMDTHRMGQGSPSAMPSMPGMMSNQQMREMMRASGKTFDTMFLTMMIKHHQGAIHMAKTEQKQGAYGPAKTLAGDIVTTQTAEITKMRRMLKDHR</sequence>
<dbReference type="Gene3D" id="1.20.1260.10">
    <property type="match status" value="1"/>
</dbReference>
<evidence type="ECO:0000259" key="1">
    <source>
        <dbReference type="Pfam" id="PF03713"/>
    </source>
</evidence>
<dbReference type="InterPro" id="IPR005183">
    <property type="entry name" value="DUF305_CopM-like"/>
</dbReference>
<proteinExistence type="predicted"/>
<evidence type="ECO:0000313" key="3">
    <source>
        <dbReference type="Proteomes" id="UP000476310"/>
    </source>
</evidence>
<feature type="domain" description="DUF305" evidence="1">
    <location>
        <begin position="37"/>
        <end position="189"/>
    </location>
</feature>
<keyword evidence="3" id="KW-1185">Reference proteome</keyword>
<dbReference type="InterPro" id="IPR012347">
    <property type="entry name" value="Ferritin-like"/>
</dbReference>
<comment type="caution">
    <text evidence="2">The sequence shown here is derived from an EMBL/GenBank/DDBJ whole genome shotgun (WGS) entry which is preliminary data.</text>
</comment>
<dbReference type="RefSeq" id="WP_164422889.1">
    <property type="nucleotide sequence ID" value="NZ_JAAIKT010000001.1"/>
</dbReference>
<gene>
    <name evidence="2" type="ORF">G4H13_01555</name>
</gene>
<dbReference type="PANTHER" id="PTHR36933:SF1">
    <property type="entry name" value="SLL0788 PROTEIN"/>
    <property type="match status" value="1"/>
</dbReference>
<dbReference type="Proteomes" id="UP000476310">
    <property type="component" value="Unassembled WGS sequence"/>
</dbReference>
<dbReference type="Pfam" id="PF03713">
    <property type="entry name" value="DUF305"/>
    <property type="match status" value="1"/>
</dbReference>
<name>A0A6G4A9F1_9ACTN</name>
<organism evidence="2 3">
    <name type="scientific">Streptomyces rhizosphaericus</name>
    <dbReference type="NCBI Taxonomy" id="114699"/>
    <lineage>
        <taxon>Bacteria</taxon>
        <taxon>Bacillati</taxon>
        <taxon>Actinomycetota</taxon>
        <taxon>Actinomycetes</taxon>
        <taxon>Kitasatosporales</taxon>
        <taxon>Streptomycetaceae</taxon>
        <taxon>Streptomyces</taxon>
        <taxon>Streptomyces violaceusniger group</taxon>
    </lineage>
</organism>
<reference evidence="2" key="1">
    <citation type="submission" date="2020-02" db="EMBL/GenBank/DDBJ databases">
        <title>A new Streptomyces sp. for controlling soil-borne diseases.</title>
        <authorList>
            <person name="Li X."/>
            <person name="Tian Y."/>
            <person name="Gao K."/>
        </authorList>
    </citation>
    <scope>NUCLEOTIDE SEQUENCE [LARGE SCALE GENOMIC DNA]</scope>
    <source>
        <strain evidence="2">0250</strain>
    </source>
</reference>
<dbReference type="EMBL" id="JAAIKT010000001">
    <property type="protein sequence ID" value="NEW69127.1"/>
    <property type="molecule type" value="Genomic_DNA"/>
</dbReference>
<dbReference type="PANTHER" id="PTHR36933">
    <property type="entry name" value="SLL0788 PROTEIN"/>
    <property type="match status" value="1"/>
</dbReference>
<dbReference type="AlphaFoldDB" id="A0A6G4A9F1"/>